<dbReference type="Proteomes" id="UP000231632">
    <property type="component" value="Unassembled WGS sequence"/>
</dbReference>
<keyword evidence="7" id="KW-1185">Reference proteome</keyword>
<feature type="active site" description="Proton acceptor" evidence="4">
    <location>
        <position position="168"/>
    </location>
</feature>
<evidence type="ECO:0000256" key="1">
    <source>
        <dbReference type="ARBA" id="ARBA00022801"/>
    </source>
</evidence>
<comment type="caution">
    <text evidence="6">The sequence shown here is derived from an EMBL/GenBank/DDBJ whole genome shotgun (WGS) entry which is preliminary data.</text>
</comment>
<dbReference type="InterPro" id="IPR016035">
    <property type="entry name" value="Acyl_Trfase/lysoPLipase"/>
</dbReference>
<feature type="domain" description="PNPLA" evidence="5">
    <location>
        <begin position="10"/>
        <end position="181"/>
    </location>
</feature>
<dbReference type="Gene3D" id="3.40.1090.10">
    <property type="entry name" value="Cytosolic phospholipase A2 catalytic domain"/>
    <property type="match status" value="2"/>
</dbReference>
<evidence type="ECO:0000313" key="7">
    <source>
        <dbReference type="Proteomes" id="UP000231632"/>
    </source>
</evidence>
<dbReference type="GO" id="GO:0016787">
    <property type="term" value="F:hydrolase activity"/>
    <property type="evidence" value="ECO:0007669"/>
    <property type="project" value="UniProtKB-UniRule"/>
</dbReference>
<dbReference type="InterPro" id="IPR002641">
    <property type="entry name" value="PNPLA_dom"/>
</dbReference>
<dbReference type="InterPro" id="IPR050301">
    <property type="entry name" value="NTE"/>
</dbReference>
<dbReference type="SUPFAM" id="SSF52151">
    <property type="entry name" value="FabD/lysophospholipase-like"/>
    <property type="match status" value="1"/>
</dbReference>
<dbReference type="AlphaFoldDB" id="A0A1L8CNY5"/>
<evidence type="ECO:0000313" key="6">
    <source>
        <dbReference type="EMBL" id="GAV20635.1"/>
    </source>
</evidence>
<evidence type="ECO:0000256" key="3">
    <source>
        <dbReference type="ARBA" id="ARBA00023098"/>
    </source>
</evidence>
<dbReference type="Pfam" id="PF01734">
    <property type="entry name" value="Patatin"/>
    <property type="match status" value="1"/>
</dbReference>
<accession>A0A1L8CNY5</accession>
<feature type="short sequence motif" description="GXSXG" evidence="4">
    <location>
        <begin position="41"/>
        <end position="45"/>
    </location>
</feature>
<proteinExistence type="predicted"/>
<organism evidence="6 7">
    <name type="scientific">Mariprofundus micogutta</name>
    <dbReference type="NCBI Taxonomy" id="1921010"/>
    <lineage>
        <taxon>Bacteria</taxon>
        <taxon>Pseudomonadati</taxon>
        <taxon>Pseudomonadota</taxon>
        <taxon>Candidatius Mariprofundia</taxon>
        <taxon>Mariprofundales</taxon>
        <taxon>Mariprofundaceae</taxon>
        <taxon>Mariprofundus</taxon>
    </lineage>
</organism>
<evidence type="ECO:0000256" key="2">
    <source>
        <dbReference type="ARBA" id="ARBA00022963"/>
    </source>
</evidence>
<gene>
    <name evidence="6" type="ORF">MMIC_P1607</name>
</gene>
<sequence length="313" mass="34194">MSNKIRICAVLSAGGVRSVYAHTDFLQCLDSIDLRISALTGCSAGAIVGGIYASGTPLNQWLDALEHMRWKDFWEPGSWMRTISELVLHRGKTFTGVATTDAPLNFCRRNIAVSTFEECHTPFHTVATSLATGKKMFSQGDLALGIAASASLPLLYQPVEIDGEYYCDGGVIDLGPTNAICCRHKLDVLVVHHVEARTKGFHGVCSSNGNGWPILGIIDSLLFRNRSWYLSDQPLTFRRCPCGCDASIVVLEPSLPELPWPQTEHGPKVQKAAKNQAEELLEPYLDVIRRAPSELLEQIQSPETPATSGGCHC</sequence>
<dbReference type="EMBL" id="BDFD01000013">
    <property type="protein sequence ID" value="GAV20635.1"/>
    <property type="molecule type" value="Genomic_DNA"/>
</dbReference>
<evidence type="ECO:0000256" key="4">
    <source>
        <dbReference type="PROSITE-ProRule" id="PRU01161"/>
    </source>
</evidence>
<dbReference type="PANTHER" id="PTHR14226">
    <property type="entry name" value="NEUROPATHY TARGET ESTERASE/SWISS CHEESE D.MELANOGASTER"/>
    <property type="match status" value="1"/>
</dbReference>
<feature type="active site" description="Nucleophile" evidence="4">
    <location>
        <position position="43"/>
    </location>
</feature>
<evidence type="ECO:0000259" key="5">
    <source>
        <dbReference type="PROSITE" id="PS51635"/>
    </source>
</evidence>
<dbReference type="PROSITE" id="PS51635">
    <property type="entry name" value="PNPLA"/>
    <property type="match status" value="1"/>
</dbReference>
<dbReference type="STRING" id="1921010.MMIC_P1607"/>
<name>A0A1L8CNY5_9PROT</name>
<keyword evidence="2 4" id="KW-0442">Lipid degradation</keyword>
<keyword evidence="1 4" id="KW-0378">Hydrolase</keyword>
<comment type="caution">
    <text evidence="4">Lacks conserved residue(s) required for the propagation of feature annotation.</text>
</comment>
<dbReference type="GO" id="GO:0016042">
    <property type="term" value="P:lipid catabolic process"/>
    <property type="evidence" value="ECO:0007669"/>
    <property type="project" value="UniProtKB-UniRule"/>
</dbReference>
<reference evidence="6 7" key="1">
    <citation type="journal article" date="2017" name="Arch. Microbiol.">
        <title>Mariprofundus micogutta sp. nov., a novel iron-oxidizing zetaproteobacterium isolated from a deep-sea hydrothermal field at the Bayonnaise knoll of the Izu-Ogasawara arc, and a description of Mariprofundales ord. nov. and Zetaproteobacteria classis nov.</title>
        <authorList>
            <person name="Makita H."/>
            <person name="Tanaka E."/>
            <person name="Mitsunobu S."/>
            <person name="Miyazaki M."/>
            <person name="Nunoura T."/>
            <person name="Uematsu K."/>
            <person name="Takaki Y."/>
            <person name="Nishi S."/>
            <person name="Shimamura S."/>
            <person name="Takai K."/>
        </authorList>
    </citation>
    <scope>NUCLEOTIDE SEQUENCE [LARGE SCALE GENOMIC DNA]</scope>
    <source>
        <strain evidence="6 7">ET2</strain>
    </source>
</reference>
<protein>
    <submittedName>
        <fullName evidence="6">NTE family protein</fullName>
    </submittedName>
</protein>
<keyword evidence="3 4" id="KW-0443">Lipid metabolism</keyword>
<feature type="short sequence motif" description="DGA/G" evidence="4">
    <location>
        <begin position="168"/>
        <end position="170"/>
    </location>
</feature>
<dbReference type="RefSeq" id="WP_072659948.1">
    <property type="nucleotide sequence ID" value="NZ_BDFD01000013.1"/>
</dbReference>
<dbReference type="PANTHER" id="PTHR14226:SF29">
    <property type="entry name" value="NEUROPATHY TARGET ESTERASE SWS"/>
    <property type="match status" value="1"/>
</dbReference>